<proteinExistence type="predicted"/>
<accession>A0A117UTT3</accession>
<dbReference type="AlphaFoldDB" id="A0A117UTT3"/>
<dbReference type="STRING" id="1117702.AQZ52_12780"/>
<keyword evidence="2" id="KW-1185">Reference proteome</keyword>
<comment type="caution">
    <text evidence="1">The sequence shown here is derived from an EMBL/GenBank/DDBJ whole genome shotgun (WGS) entry which is preliminary data.</text>
</comment>
<dbReference type="OrthoDB" id="7511323at2"/>
<protein>
    <submittedName>
        <fullName evidence="1">Uncharacterized protein</fullName>
    </submittedName>
</protein>
<reference evidence="1 2" key="1">
    <citation type="submission" date="2015-10" db="EMBL/GenBank/DDBJ databases">
        <title>Draft genome sequence of Novosphingobium fuchskuhlense DSM 25065 isolated from a surface water sample of the southwest basin of Lake Grosse Fuchskuhle.</title>
        <authorList>
            <person name="Ruckert C."/>
            <person name="Winkler A."/>
            <person name="Glaeser J."/>
            <person name="Grossart H.-P."/>
            <person name="Kalinowski J."/>
            <person name="Glaeser S."/>
        </authorList>
    </citation>
    <scope>NUCLEOTIDE SEQUENCE [LARGE SCALE GENOMIC DNA]</scope>
    <source>
        <strain evidence="1 2">FNE08-7</strain>
    </source>
</reference>
<name>A0A117UTT3_9SPHN</name>
<dbReference type="Proteomes" id="UP000058012">
    <property type="component" value="Unassembled WGS sequence"/>
</dbReference>
<dbReference type="EMBL" id="LLZS01000008">
    <property type="protein sequence ID" value="KUR70719.1"/>
    <property type="molecule type" value="Genomic_DNA"/>
</dbReference>
<organism evidence="1 2">
    <name type="scientific">Novosphingobium fuchskuhlense</name>
    <dbReference type="NCBI Taxonomy" id="1117702"/>
    <lineage>
        <taxon>Bacteria</taxon>
        <taxon>Pseudomonadati</taxon>
        <taxon>Pseudomonadota</taxon>
        <taxon>Alphaproteobacteria</taxon>
        <taxon>Sphingomonadales</taxon>
        <taxon>Sphingomonadaceae</taxon>
        <taxon>Novosphingobium</taxon>
    </lineage>
</organism>
<evidence type="ECO:0000313" key="1">
    <source>
        <dbReference type="EMBL" id="KUR70719.1"/>
    </source>
</evidence>
<evidence type="ECO:0000313" key="2">
    <source>
        <dbReference type="Proteomes" id="UP000058012"/>
    </source>
</evidence>
<gene>
    <name evidence="1" type="ORF">AQZ52_12780</name>
</gene>
<dbReference type="RefSeq" id="WP_067911325.1">
    <property type="nucleotide sequence ID" value="NZ_KQ954245.1"/>
</dbReference>
<sequence>MSNTPSTSASPRLALAVQGAVLALVVAVAELAPRPGLAALYLPLTSARRHAALDWALQNGAAIGGYGPFGGLILNAPPPGLATRALREGALAIAIPPYLCQPPKALSHG</sequence>